<organism evidence="2 3">
    <name type="scientific">Nocardioides glacieisoli</name>
    <dbReference type="NCBI Taxonomy" id="1168730"/>
    <lineage>
        <taxon>Bacteria</taxon>
        <taxon>Bacillati</taxon>
        <taxon>Actinomycetota</taxon>
        <taxon>Actinomycetes</taxon>
        <taxon>Propionibacteriales</taxon>
        <taxon>Nocardioidaceae</taxon>
        <taxon>Nocardioides</taxon>
    </lineage>
</organism>
<dbReference type="OrthoDB" id="3826498at2"/>
<protein>
    <submittedName>
        <fullName evidence="2">DUF4307 domain-containing protein</fullName>
    </submittedName>
</protein>
<gene>
    <name evidence="2" type="ORF">EUA06_06785</name>
</gene>
<name>A0A4Q2RU54_9ACTN</name>
<dbReference type="Proteomes" id="UP000291838">
    <property type="component" value="Unassembled WGS sequence"/>
</dbReference>
<sequence>MTVTTDLADRYGTPSRWRRPTAVSLAAVLAVVGLGWLGWAMWFHTTPAVTSELVSFEVMSDNETRARLDVRLGDDAEATCRLRAFAEDHTPVGELAFTPAGGTNEVVIRTERRATTVEKLGCTSEGQPRPR</sequence>
<keyword evidence="3" id="KW-1185">Reference proteome</keyword>
<dbReference type="AlphaFoldDB" id="A0A4Q2RU54"/>
<keyword evidence="1" id="KW-1133">Transmembrane helix</keyword>
<reference evidence="2 3" key="1">
    <citation type="submission" date="2019-01" db="EMBL/GenBank/DDBJ databases">
        <title>Novel species of Nocardioides.</title>
        <authorList>
            <person name="Liu Q."/>
            <person name="Xin Y.-H."/>
        </authorList>
    </citation>
    <scope>NUCLEOTIDE SEQUENCE [LARGE SCALE GENOMIC DNA]</scope>
    <source>
        <strain evidence="2 3">HLT3-15</strain>
    </source>
</reference>
<dbReference type="Pfam" id="PF14155">
    <property type="entry name" value="DUF4307"/>
    <property type="match status" value="1"/>
</dbReference>
<evidence type="ECO:0000256" key="1">
    <source>
        <dbReference type="SAM" id="Phobius"/>
    </source>
</evidence>
<comment type="caution">
    <text evidence="2">The sequence shown here is derived from an EMBL/GenBank/DDBJ whole genome shotgun (WGS) entry which is preliminary data.</text>
</comment>
<dbReference type="InterPro" id="IPR025443">
    <property type="entry name" value="DUF4307"/>
</dbReference>
<evidence type="ECO:0000313" key="3">
    <source>
        <dbReference type="Proteomes" id="UP000291838"/>
    </source>
</evidence>
<accession>A0A4Q2RU54</accession>
<evidence type="ECO:0000313" key="2">
    <source>
        <dbReference type="EMBL" id="RYB92640.1"/>
    </source>
</evidence>
<keyword evidence="1" id="KW-0812">Transmembrane</keyword>
<keyword evidence="1" id="KW-0472">Membrane</keyword>
<feature type="transmembrane region" description="Helical" evidence="1">
    <location>
        <begin position="21"/>
        <end position="42"/>
    </location>
</feature>
<proteinExistence type="predicted"/>
<dbReference type="EMBL" id="SDWS01000002">
    <property type="protein sequence ID" value="RYB92640.1"/>
    <property type="molecule type" value="Genomic_DNA"/>
</dbReference>